<reference evidence="1" key="1">
    <citation type="submission" date="2020-03" db="EMBL/GenBank/DDBJ databases">
        <title>The deep terrestrial virosphere.</title>
        <authorList>
            <person name="Holmfeldt K."/>
            <person name="Nilsson E."/>
            <person name="Simone D."/>
            <person name="Lopez-Fernandez M."/>
            <person name="Wu X."/>
            <person name="de Brujin I."/>
            <person name="Lundin D."/>
            <person name="Andersson A."/>
            <person name="Bertilsson S."/>
            <person name="Dopson M."/>
        </authorList>
    </citation>
    <scope>NUCLEOTIDE SEQUENCE</scope>
    <source>
        <strain evidence="1">MM415B02558</strain>
    </source>
</reference>
<gene>
    <name evidence="1" type="ORF">MM415B02558_0011</name>
</gene>
<dbReference type="EMBL" id="MT142843">
    <property type="protein sequence ID" value="QJA89393.1"/>
    <property type="molecule type" value="Genomic_DNA"/>
</dbReference>
<sequence length="103" mass="11355">MSGCIWIHIDRDCMSGDGTSADLVDSVERAIYSRFPEWGLWTVVGKNQAGIVAVTAYDSAGNIAERVTAECNQLVDSAIAEMLLSAEDSKWWDDRVDEKRDGL</sequence>
<organism evidence="1">
    <name type="scientific">viral metagenome</name>
    <dbReference type="NCBI Taxonomy" id="1070528"/>
    <lineage>
        <taxon>unclassified sequences</taxon>
        <taxon>metagenomes</taxon>
        <taxon>organismal metagenomes</taxon>
    </lineage>
</organism>
<name>A0A6M3L4P7_9ZZZZ</name>
<dbReference type="AlphaFoldDB" id="A0A6M3L4P7"/>
<accession>A0A6M3L4P7</accession>
<protein>
    <submittedName>
        <fullName evidence="1">Uncharacterized protein</fullName>
    </submittedName>
</protein>
<evidence type="ECO:0000313" key="1">
    <source>
        <dbReference type="EMBL" id="QJA89393.1"/>
    </source>
</evidence>
<proteinExistence type="predicted"/>